<comment type="caution">
    <text evidence="2">The sequence shown here is derived from an EMBL/GenBank/DDBJ whole genome shotgun (WGS) entry which is preliminary data.</text>
</comment>
<proteinExistence type="predicted"/>
<dbReference type="EMBL" id="JACXAI010000040">
    <property type="protein sequence ID" value="MBD1382989.1"/>
    <property type="molecule type" value="Genomic_DNA"/>
</dbReference>
<evidence type="ECO:0000256" key="1">
    <source>
        <dbReference type="SAM" id="SignalP"/>
    </source>
</evidence>
<protein>
    <submittedName>
        <fullName evidence="2">TraB/GumN family protein</fullName>
    </submittedName>
</protein>
<feature type="signal peptide" evidence="1">
    <location>
        <begin position="1"/>
        <end position="24"/>
    </location>
</feature>
<evidence type="ECO:0000313" key="2">
    <source>
        <dbReference type="EMBL" id="MBD1382989.1"/>
    </source>
</evidence>
<dbReference type="PANTHER" id="PTHR40590:SF1">
    <property type="entry name" value="CYTOPLASMIC PROTEIN"/>
    <property type="match status" value="1"/>
</dbReference>
<name>A0A926NJQ2_9BACI</name>
<keyword evidence="3" id="KW-1185">Reference proteome</keyword>
<keyword evidence="1" id="KW-0732">Signal</keyword>
<reference evidence="2" key="1">
    <citation type="submission" date="2020-09" db="EMBL/GenBank/DDBJ databases">
        <title>A novel bacterium of genus Bacillus, isolated from South China Sea.</title>
        <authorList>
            <person name="Huang H."/>
            <person name="Mo K."/>
            <person name="Hu Y."/>
        </authorList>
    </citation>
    <scope>NUCLEOTIDE SEQUENCE</scope>
    <source>
        <strain evidence="2">IB182487</strain>
    </source>
</reference>
<dbReference type="InterPro" id="IPR002816">
    <property type="entry name" value="TraB/PrgY/GumN_fam"/>
</dbReference>
<sequence>MSKFTSLIYSLLIMVLLIGCASNNSDPLENEELNQQTDTEEKANETALDYDGDGGFLWKVVNGETTMYLLGSIHVGHEDFFPLAPEIEEAFESSDVVLPEINMFEAEVKEEEINEMALFDDNTTLDEVLSEESYAKLSDIFEAHGMTVENFKQYQPWFVESLLSEFVAEESDLSSEYGVDLYFLQRSLEDNKEIIDLETIEMQYEVLSGFSMETQVQVLEYYLETYEEQADWLNQLGYNWVHGNSNRESFVNQLSDRFESVNEEYQQELNDTRNIHMANKLDEILQDESGHTYFAIVGSAHAVIDPSVPSELEEKGYEIERVY</sequence>
<dbReference type="Proteomes" id="UP000626844">
    <property type="component" value="Unassembled WGS sequence"/>
</dbReference>
<gene>
    <name evidence="2" type="ORF">IC621_22570</name>
</gene>
<organism evidence="2 3">
    <name type="scientific">Metabacillus arenae</name>
    <dbReference type="NCBI Taxonomy" id="2771434"/>
    <lineage>
        <taxon>Bacteria</taxon>
        <taxon>Bacillati</taxon>
        <taxon>Bacillota</taxon>
        <taxon>Bacilli</taxon>
        <taxon>Bacillales</taxon>
        <taxon>Bacillaceae</taxon>
        <taxon>Metabacillus</taxon>
    </lineage>
</organism>
<dbReference type="InterPro" id="IPR047111">
    <property type="entry name" value="YbaP-like"/>
</dbReference>
<dbReference type="AlphaFoldDB" id="A0A926NJQ2"/>
<dbReference type="CDD" id="cd14789">
    <property type="entry name" value="Tiki"/>
    <property type="match status" value="1"/>
</dbReference>
<feature type="chain" id="PRO_5039131416" evidence="1">
    <location>
        <begin position="25"/>
        <end position="323"/>
    </location>
</feature>
<accession>A0A926NJQ2</accession>
<evidence type="ECO:0000313" key="3">
    <source>
        <dbReference type="Proteomes" id="UP000626844"/>
    </source>
</evidence>
<dbReference type="PANTHER" id="PTHR40590">
    <property type="entry name" value="CYTOPLASMIC PROTEIN-RELATED"/>
    <property type="match status" value="1"/>
</dbReference>
<dbReference type="PROSITE" id="PS51257">
    <property type="entry name" value="PROKAR_LIPOPROTEIN"/>
    <property type="match status" value="1"/>
</dbReference>
<dbReference type="Pfam" id="PF01963">
    <property type="entry name" value="TraB_PrgY_gumN"/>
    <property type="match status" value="1"/>
</dbReference>